<proteinExistence type="predicted"/>
<dbReference type="Pfam" id="PF03747">
    <property type="entry name" value="ADP_ribosyl_GH"/>
    <property type="match status" value="1"/>
</dbReference>
<protein>
    <submittedName>
        <fullName evidence="1">ADP-ribosylglycohydrolase family protein</fullName>
    </submittedName>
</protein>
<dbReference type="RefSeq" id="WP_186946947.1">
    <property type="nucleotide sequence ID" value="NZ_JACOGF010000004.1"/>
</dbReference>
<gene>
    <name evidence="1" type="ORF">H8L32_09455</name>
</gene>
<dbReference type="PANTHER" id="PTHR16222">
    <property type="entry name" value="ADP-RIBOSYLGLYCOHYDROLASE"/>
    <property type="match status" value="1"/>
</dbReference>
<dbReference type="Proteomes" id="UP000650424">
    <property type="component" value="Unassembled WGS sequence"/>
</dbReference>
<accession>A0ABR6ZPD0</accession>
<dbReference type="SUPFAM" id="SSF101478">
    <property type="entry name" value="ADP-ribosylglycohydrolase"/>
    <property type="match status" value="1"/>
</dbReference>
<evidence type="ECO:0000313" key="2">
    <source>
        <dbReference type="Proteomes" id="UP000650424"/>
    </source>
</evidence>
<dbReference type="InterPro" id="IPR050792">
    <property type="entry name" value="ADP-ribosylglycohydrolase"/>
</dbReference>
<reference evidence="1 2" key="1">
    <citation type="submission" date="2020-08" db="EMBL/GenBank/DDBJ databases">
        <title>Novel species isolated from subtropical streams in China.</title>
        <authorList>
            <person name="Lu H."/>
        </authorList>
    </citation>
    <scope>NUCLEOTIDE SEQUENCE [LARGE SCALE GENOMIC DNA]</scope>
    <source>
        <strain evidence="1 2">CY18W</strain>
    </source>
</reference>
<sequence>MNITLEQRYLGALAGLACGDAVGTTVEFSARGSFTPVTDMTGRGPFGLRAGEWTDDTSMALCLAESLLTKDGFDAKDQMGRYLNWWKWGYLSSTGICFDIGNTVRAALSRYASSGEAFCGVEHPSTAGNGSLMRLAPVAMFGYPDVQSAIHYAGESSRTTHAAPEAIQSCQLLATILCRLFDGGTKADLFSALPFKPTETKIIAISEGDFLQKRSAEIRGSGYSVESLEASLWCFMHTDNFKDAILTATNLGDDADTTAAITGQIAGAYYGVEDIPTTWLERLAMRDEILRMARELYLRFGSRKIA</sequence>
<dbReference type="Gene3D" id="1.10.4080.10">
    <property type="entry name" value="ADP-ribosylation/Crystallin J1"/>
    <property type="match status" value="1"/>
</dbReference>
<keyword evidence="2" id="KW-1185">Reference proteome</keyword>
<evidence type="ECO:0000313" key="1">
    <source>
        <dbReference type="EMBL" id="MBC3917697.1"/>
    </source>
</evidence>
<organism evidence="1 2">
    <name type="scientific">Undibacterium hunanense</name>
    <dbReference type="NCBI Taxonomy" id="2762292"/>
    <lineage>
        <taxon>Bacteria</taxon>
        <taxon>Pseudomonadati</taxon>
        <taxon>Pseudomonadota</taxon>
        <taxon>Betaproteobacteria</taxon>
        <taxon>Burkholderiales</taxon>
        <taxon>Oxalobacteraceae</taxon>
        <taxon>Undibacterium</taxon>
    </lineage>
</organism>
<comment type="caution">
    <text evidence="1">The sequence shown here is derived from an EMBL/GenBank/DDBJ whole genome shotgun (WGS) entry which is preliminary data.</text>
</comment>
<dbReference type="PANTHER" id="PTHR16222:SF12">
    <property type="entry name" value="ADP-RIBOSYLGLYCOHYDROLASE-RELATED"/>
    <property type="match status" value="1"/>
</dbReference>
<dbReference type="InterPro" id="IPR005502">
    <property type="entry name" value="Ribosyl_crysJ1"/>
</dbReference>
<dbReference type="InterPro" id="IPR036705">
    <property type="entry name" value="Ribosyl_crysJ1_sf"/>
</dbReference>
<name>A0ABR6ZPD0_9BURK</name>
<dbReference type="EMBL" id="JACOGF010000004">
    <property type="protein sequence ID" value="MBC3917697.1"/>
    <property type="molecule type" value="Genomic_DNA"/>
</dbReference>